<dbReference type="GO" id="GO:0016301">
    <property type="term" value="F:kinase activity"/>
    <property type="evidence" value="ECO:0007669"/>
    <property type="project" value="UniProtKB-KW"/>
</dbReference>
<name>A0A2G0CIP4_9BACT</name>
<accession>A0A2G0CIP4</accession>
<dbReference type="Proteomes" id="UP000226437">
    <property type="component" value="Unassembled WGS sequence"/>
</dbReference>
<organism evidence="1 2">
    <name type="scientific">Neolewinella marina</name>
    <dbReference type="NCBI Taxonomy" id="438751"/>
    <lineage>
        <taxon>Bacteria</taxon>
        <taxon>Pseudomonadati</taxon>
        <taxon>Bacteroidota</taxon>
        <taxon>Saprospiria</taxon>
        <taxon>Saprospirales</taxon>
        <taxon>Lewinellaceae</taxon>
        <taxon>Neolewinella</taxon>
    </lineage>
</organism>
<dbReference type="GO" id="GO:0006040">
    <property type="term" value="P:amino sugar metabolic process"/>
    <property type="evidence" value="ECO:0007669"/>
    <property type="project" value="InterPro"/>
</dbReference>
<keyword evidence="1" id="KW-0418">Kinase</keyword>
<dbReference type="GO" id="GO:0016773">
    <property type="term" value="F:phosphotransferase activity, alcohol group as acceptor"/>
    <property type="evidence" value="ECO:0007669"/>
    <property type="project" value="InterPro"/>
</dbReference>
<dbReference type="OrthoDB" id="9763949at2"/>
<dbReference type="Gene3D" id="3.30.420.40">
    <property type="match status" value="2"/>
</dbReference>
<proteinExistence type="predicted"/>
<keyword evidence="1" id="KW-0808">Transferase</keyword>
<keyword evidence="2" id="KW-1185">Reference proteome</keyword>
<dbReference type="PANTHER" id="PTHR30605">
    <property type="entry name" value="ANHYDRO-N-ACETYLMURAMIC ACID KINASE"/>
    <property type="match status" value="1"/>
</dbReference>
<dbReference type="InterPro" id="IPR005338">
    <property type="entry name" value="Anhydro_N_Ac-Mur_kinase"/>
</dbReference>
<dbReference type="GO" id="GO:0005524">
    <property type="term" value="F:ATP binding"/>
    <property type="evidence" value="ECO:0007669"/>
    <property type="project" value="InterPro"/>
</dbReference>
<dbReference type="PANTHER" id="PTHR30605:SF0">
    <property type="entry name" value="ANHYDRO-N-ACETYLMURAMIC ACID KINASE"/>
    <property type="match status" value="1"/>
</dbReference>
<reference evidence="1 2" key="1">
    <citation type="submission" date="2017-10" db="EMBL/GenBank/DDBJ databases">
        <title>The draft genome sequence of Lewinella marina KCTC 32374.</title>
        <authorList>
            <person name="Wang K."/>
        </authorList>
    </citation>
    <scope>NUCLEOTIDE SEQUENCE [LARGE SCALE GENOMIC DNA]</scope>
    <source>
        <strain evidence="1 2">MKG-38</strain>
    </source>
</reference>
<protein>
    <submittedName>
        <fullName evidence="1">Anhydro-N-acetylmuramic acid kinase</fullName>
    </submittedName>
</protein>
<evidence type="ECO:0000313" key="2">
    <source>
        <dbReference type="Proteomes" id="UP000226437"/>
    </source>
</evidence>
<dbReference type="AlphaFoldDB" id="A0A2G0CIP4"/>
<evidence type="ECO:0000313" key="1">
    <source>
        <dbReference type="EMBL" id="PHK99836.1"/>
    </source>
</evidence>
<sequence length="364" mass="38681">MIGARHTVLGIMSGSSLDGIDLAVCTFQLNPAATDPVEEWSVVAADTVAYPAEWKDRLQRATECTTAELLRLDAELGDWIGQQAAAFLDEKPRPGIVGCHGHTVYHEPELGYTLQIGHGARIAGHLGVPVVTDLRSADIAAGGQGAPLAPVADRHLFPQYAAFLNLGGIANFSLRLPSGDYAAGDVSGCCQIMDRLARETGAEYDDDGKLARSGHPLPELTAALDELPFHRRPSPKSLSNQWVVEELWPVIRDYPASAGDRLHTFSVWLAGAIRREISLQQAPGAEPLSVLVSGGGAHNGFLMDQLNTQAENLHFTAEPGPTTDFKEAALVALCALLRQEGLPNSLASATGADRDTINGALYAA</sequence>
<gene>
    <name evidence="1" type="ORF">CGL56_01985</name>
</gene>
<dbReference type="Pfam" id="PF03702">
    <property type="entry name" value="AnmK"/>
    <property type="match status" value="1"/>
</dbReference>
<dbReference type="GO" id="GO:0009254">
    <property type="term" value="P:peptidoglycan turnover"/>
    <property type="evidence" value="ECO:0007669"/>
    <property type="project" value="InterPro"/>
</dbReference>
<dbReference type="RefSeq" id="WP_099104815.1">
    <property type="nucleotide sequence ID" value="NZ_JAATJF010000001.1"/>
</dbReference>
<dbReference type="EMBL" id="PDLO01000001">
    <property type="protein sequence ID" value="PHK99836.1"/>
    <property type="molecule type" value="Genomic_DNA"/>
</dbReference>
<comment type="caution">
    <text evidence="1">The sequence shown here is derived from an EMBL/GenBank/DDBJ whole genome shotgun (WGS) entry which is preliminary data.</text>
</comment>